<dbReference type="GO" id="GO:0005829">
    <property type="term" value="C:cytosol"/>
    <property type="evidence" value="ECO:0000318"/>
    <property type="project" value="GO_Central"/>
</dbReference>
<evidence type="ECO:0000256" key="5">
    <source>
        <dbReference type="ARBA" id="ARBA00023134"/>
    </source>
</evidence>
<dbReference type="FunFam" id="3.40.50.300:FF:001151">
    <property type="entry name" value="Large subunit GTPase 1"/>
    <property type="match status" value="1"/>
</dbReference>
<dbReference type="GeneID" id="7052421"/>
<dbReference type="VEuPathDB" id="FungiDB:SJAG_01339"/>
<dbReference type="OMA" id="VNKADMM"/>
<feature type="region of interest" description="Disordered" evidence="6">
    <location>
        <begin position="497"/>
        <end position="517"/>
    </location>
</feature>
<dbReference type="eggNOG" id="KOG1424">
    <property type="taxonomic scope" value="Eukaryota"/>
</dbReference>
<dbReference type="Pfam" id="PF01926">
    <property type="entry name" value="MMR_HSR1"/>
    <property type="match status" value="1"/>
</dbReference>
<dbReference type="InterPro" id="IPR030378">
    <property type="entry name" value="G_CP_dom"/>
</dbReference>
<dbReference type="RefSeq" id="XP_002172588.2">
    <property type="nucleotide sequence ID" value="XM_002172552.2"/>
</dbReference>
<dbReference type="GO" id="GO:0003924">
    <property type="term" value="F:GTPase activity"/>
    <property type="evidence" value="ECO:0000318"/>
    <property type="project" value="GO_Central"/>
</dbReference>
<keyword evidence="4" id="KW-0378">Hydrolase</keyword>
<evidence type="ECO:0000313" key="8">
    <source>
        <dbReference type="EMBL" id="EEB06295.2"/>
    </source>
</evidence>
<evidence type="ECO:0000256" key="6">
    <source>
        <dbReference type="SAM" id="MobiDB-lite"/>
    </source>
</evidence>
<comment type="subcellular location">
    <subcellularLocation>
        <location evidence="1">Cytoplasm</location>
    </subcellularLocation>
</comment>
<dbReference type="PROSITE" id="PS51721">
    <property type="entry name" value="G_CP"/>
    <property type="match status" value="1"/>
</dbReference>
<dbReference type="GO" id="GO:0000054">
    <property type="term" value="P:ribosomal subunit export from nucleus"/>
    <property type="evidence" value="ECO:0000318"/>
    <property type="project" value="GO_Central"/>
</dbReference>
<keyword evidence="2" id="KW-0963">Cytoplasm</keyword>
<dbReference type="InterPro" id="IPR027417">
    <property type="entry name" value="P-loop_NTPase"/>
</dbReference>
<keyword evidence="3" id="KW-0547">Nucleotide-binding</keyword>
<sequence length="625" mass="69988">MGLPKSKNHLGLGRAIQNDFMKGRRNKKGGLRHITDPNDEPSWVKLRSVTQQTDLDEFLSTAELSNVDFTAEKLNVKVIQNSEQNPFLLNSEQEAKSKQQQELNKDRLTIPCRPPWDENTTPVELERNERQAFLEWRRSLAQLQEIPGFVVTPFERNLEVWRQLWRVIERSDVIVQIVDARNPLFYRSAFLEQYVKEVDPCKKNFLLVNKADMLTDSQRQEWASYFKSHNITFLFFSARLASEQQELAGVTGSDAPLSDAVDTNDDYSRVNPIKIANINMLSNIFNSYAEQSANGKKSVTIGLVGYPNVGKSSTINALAGAKKVSVSSTPGKTKHFQTIKLSPTVMLCDCPGLVFPSFADTQADLVLNGVLPIDQLREHTGPAALVASRFPKDVLEKTYAITIHTRPVEEGGSGIPTADEFLYPYAVVRGFMRAHHGNPDDSRAARYVLKDYVNGKIIYCHPPPTYTGTGLEFNAEHHRNVTAIEFDEVTNELKNATISDSSSAKPKKVQNPRSKTETLDTNYFRRNALIRSHVNGAGALNGSDYRGRTIHHAFQQRLNDDGTPMDPAISEAQAALLQKPLSRRKARQLAAMDLGVSPELLAGSSKKHNKKNKRGKQRSGQGYDI</sequence>
<dbReference type="HOGENOM" id="CLU_011072_2_0_1"/>
<dbReference type="STRING" id="402676.B6K0E5"/>
<dbReference type="InterPro" id="IPR043358">
    <property type="entry name" value="GNL1-like"/>
</dbReference>
<accession>B6K0E5</accession>
<dbReference type="JaponicusDB" id="SJAG_01339"/>
<dbReference type="PANTHER" id="PTHR45709">
    <property type="entry name" value="LARGE SUBUNIT GTPASE 1 HOMOLOG-RELATED"/>
    <property type="match status" value="1"/>
</dbReference>
<evidence type="ECO:0000256" key="2">
    <source>
        <dbReference type="ARBA" id="ARBA00022490"/>
    </source>
</evidence>
<evidence type="ECO:0000313" key="9">
    <source>
        <dbReference type="Proteomes" id="UP000001744"/>
    </source>
</evidence>
<dbReference type="AlphaFoldDB" id="B6K0E5"/>
<evidence type="ECO:0000259" key="7">
    <source>
        <dbReference type="PROSITE" id="PS51721"/>
    </source>
</evidence>
<proteinExistence type="predicted"/>
<dbReference type="Proteomes" id="UP000001744">
    <property type="component" value="Unassembled WGS sequence"/>
</dbReference>
<dbReference type="Gene3D" id="3.40.50.300">
    <property type="entry name" value="P-loop containing nucleotide triphosphate hydrolases"/>
    <property type="match status" value="1"/>
</dbReference>
<feature type="region of interest" description="Disordered" evidence="6">
    <location>
        <begin position="595"/>
        <end position="625"/>
    </location>
</feature>
<dbReference type="GO" id="GO:0005525">
    <property type="term" value="F:GTP binding"/>
    <property type="evidence" value="ECO:0007669"/>
    <property type="project" value="UniProtKB-KW"/>
</dbReference>
<dbReference type="PANTHER" id="PTHR45709:SF2">
    <property type="entry name" value="LARGE SUBUNIT GTPASE 1 HOMOLOG"/>
    <property type="match status" value="1"/>
</dbReference>
<dbReference type="OrthoDB" id="61815at2759"/>
<keyword evidence="9" id="KW-1185">Reference proteome</keyword>
<feature type="domain" description="CP-type G" evidence="7">
    <location>
        <begin position="161"/>
        <end position="356"/>
    </location>
</feature>
<reference evidence="8 9" key="1">
    <citation type="journal article" date="2011" name="Science">
        <title>Comparative functional genomics of the fission yeasts.</title>
        <authorList>
            <person name="Rhind N."/>
            <person name="Chen Z."/>
            <person name="Yassour M."/>
            <person name="Thompson D.A."/>
            <person name="Haas B.J."/>
            <person name="Habib N."/>
            <person name="Wapinski I."/>
            <person name="Roy S."/>
            <person name="Lin M.F."/>
            <person name="Heiman D.I."/>
            <person name="Young S.K."/>
            <person name="Furuya K."/>
            <person name="Guo Y."/>
            <person name="Pidoux A."/>
            <person name="Chen H.M."/>
            <person name="Robbertse B."/>
            <person name="Goldberg J.M."/>
            <person name="Aoki K."/>
            <person name="Bayne E.H."/>
            <person name="Berlin A.M."/>
            <person name="Desjardins C.A."/>
            <person name="Dobbs E."/>
            <person name="Dukaj L."/>
            <person name="Fan L."/>
            <person name="FitzGerald M.G."/>
            <person name="French C."/>
            <person name="Gujja S."/>
            <person name="Hansen K."/>
            <person name="Keifenheim D."/>
            <person name="Levin J.Z."/>
            <person name="Mosher R.A."/>
            <person name="Mueller C.A."/>
            <person name="Pfiffner J."/>
            <person name="Priest M."/>
            <person name="Russ C."/>
            <person name="Smialowska A."/>
            <person name="Swoboda P."/>
            <person name="Sykes S.M."/>
            <person name="Vaughn M."/>
            <person name="Vengrova S."/>
            <person name="Yoder R."/>
            <person name="Zeng Q."/>
            <person name="Allshire R."/>
            <person name="Baulcombe D."/>
            <person name="Birren B.W."/>
            <person name="Brown W."/>
            <person name="Ekwall K."/>
            <person name="Kellis M."/>
            <person name="Leatherwood J."/>
            <person name="Levin H."/>
            <person name="Margalit H."/>
            <person name="Martienssen R."/>
            <person name="Nieduszynski C.A."/>
            <person name="Spatafora J.W."/>
            <person name="Friedman N."/>
            <person name="Dalgaard J.Z."/>
            <person name="Baumann P."/>
            <person name="Niki H."/>
            <person name="Regev A."/>
            <person name="Nusbaum C."/>
        </authorList>
    </citation>
    <scope>NUCLEOTIDE SEQUENCE [LARGE SCALE GENOMIC DNA]</scope>
    <source>
        <strain evidence="9">yFS275 / FY16936</strain>
    </source>
</reference>
<feature type="compositionally biased region" description="Basic residues" evidence="6">
    <location>
        <begin position="605"/>
        <end position="617"/>
    </location>
</feature>
<dbReference type="EMBL" id="KE651168">
    <property type="protein sequence ID" value="EEB06295.2"/>
    <property type="molecule type" value="Genomic_DNA"/>
</dbReference>
<dbReference type="SUPFAM" id="SSF52540">
    <property type="entry name" value="P-loop containing nucleoside triphosphate hydrolases"/>
    <property type="match status" value="1"/>
</dbReference>
<evidence type="ECO:0000256" key="1">
    <source>
        <dbReference type="ARBA" id="ARBA00004496"/>
    </source>
</evidence>
<gene>
    <name evidence="8" type="ORF">SJAG_01339</name>
</gene>
<name>B6K0E5_SCHJY</name>
<protein>
    <submittedName>
        <fullName evidence="8">GTP binding protein</fullName>
    </submittedName>
</protein>
<dbReference type="CDD" id="cd01857">
    <property type="entry name" value="HSR1_MMR1"/>
    <property type="match status" value="1"/>
</dbReference>
<keyword evidence="5" id="KW-0342">GTP-binding</keyword>
<dbReference type="InterPro" id="IPR006073">
    <property type="entry name" value="GTP-bd"/>
</dbReference>
<evidence type="ECO:0000256" key="3">
    <source>
        <dbReference type="ARBA" id="ARBA00022741"/>
    </source>
</evidence>
<evidence type="ECO:0000256" key="4">
    <source>
        <dbReference type="ARBA" id="ARBA00022801"/>
    </source>
</evidence>
<organism evidence="8 9">
    <name type="scientific">Schizosaccharomyces japonicus (strain yFS275 / FY16936)</name>
    <name type="common">Fission yeast</name>
    <dbReference type="NCBI Taxonomy" id="402676"/>
    <lineage>
        <taxon>Eukaryota</taxon>
        <taxon>Fungi</taxon>
        <taxon>Dikarya</taxon>
        <taxon>Ascomycota</taxon>
        <taxon>Taphrinomycotina</taxon>
        <taxon>Schizosaccharomycetes</taxon>
        <taxon>Schizosaccharomycetales</taxon>
        <taxon>Schizosaccharomycetaceae</taxon>
        <taxon>Schizosaccharomyces</taxon>
    </lineage>
</organism>